<name>A0AAV4WST6_CAEEX</name>
<dbReference type="EMBL" id="BPLR01016686">
    <property type="protein sequence ID" value="GIY85752.1"/>
    <property type="molecule type" value="Genomic_DNA"/>
</dbReference>
<gene>
    <name evidence="1" type="ORF">CEXT_85241</name>
</gene>
<proteinExistence type="predicted"/>
<sequence length="132" mass="15160">MKANRGRGEDIEITKDLLLQDENQIAEWKLVIIYVKTRYGAEKVLDISQLSKAGIFREQQRNCETLRGAFKDAEREEWVSKFVDTQFNIDNLKTVQIKCVNIVLIGVIDTGTQIKIALEDLVTDTPYNGERK</sequence>
<comment type="caution">
    <text evidence="1">The sequence shown here is derived from an EMBL/GenBank/DDBJ whole genome shotgun (WGS) entry which is preliminary data.</text>
</comment>
<accession>A0AAV4WST6</accession>
<keyword evidence="2" id="KW-1185">Reference proteome</keyword>
<protein>
    <submittedName>
        <fullName evidence="1">Uncharacterized protein</fullName>
    </submittedName>
</protein>
<evidence type="ECO:0000313" key="2">
    <source>
        <dbReference type="Proteomes" id="UP001054945"/>
    </source>
</evidence>
<dbReference type="Proteomes" id="UP001054945">
    <property type="component" value="Unassembled WGS sequence"/>
</dbReference>
<dbReference type="AlphaFoldDB" id="A0AAV4WST6"/>
<organism evidence="1 2">
    <name type="scientific">Caerostris extrusa</name>
    <name type="common">Bark spider</name>
    <name type="synonym">Caerostris bankana</name>
    <dbReference type="NCBI Taxonomy" id="172846"/>
    <lineage>
        <taxon>Eukaryota</taxon>
        <taxon>Metazoa</taxon>
        <taxon>Ecdysozoa</taxon>
        <taxon>Arthropoda</taxon>
        <taxon>Chelicerata</taxon>
        <taxon>Arachnida</taxon>
        <taxon>Araneae</taxon>
        <taxon>Araneomorphae</taxon>
        <taxon>Entelegynae</taxon>
        <taxon>Araneoidea</taxon>
        <taxon>Araneidae</taxon>
        <taxon>Caerostris</taxon>
    </lineage>
</organism>
<evidence type="ECO:0000313" key="1">
    <source>
        <dbReference type="EMBL" id="GIY85752.1"/>
    </source>
</evidence>
<reference evidence="1 2" key="1">
    <citation type="submission" date="2021-06" db="EMBL/GenBank/DDBJ databases">
        <title>Caerostris extrusa draft genome.</title>
        <authorList>
            <person name="Kono N."/>
            <person name="Arakawa K."/>
        </authorList>
    </citation>
    <scope>NUCLEOTIDE SEQUENCE [LARGE SCALE GENOMIC DNA]</scope>
</reference>